<evidence type="ECO:0000313" key="5">
    <source>
        <dbReference type="Proteomes" id="UP000536275"/>
    </source>
</evidence>
<feature type="transmembrane region" description="Helical" evidence="1">
    <location>
        <begin position="110"/>
        <end position="129"/>
    </location>
</feature>
<dbReference type="GO" id="GO:0031505">
    <property type="term" value="P:fungal-type cell wall organization"/>
    <property type="evidence" value="ECO:0007669"/>
    <property type="project" value="InterPro"/>
</dbReference>
<dbReference type="Proteomes" id="UP000536275">
    <property type="component" value="Unassembled WGS sequence"/>
</dbReference>
<keyword evidence="1" id="KW-0812">Transmembrane</keyword>
<sequence>MNVNSVIYYILFLFASTILAADKTSSSVSPTLVWVTGTDANGKLATTQSTYYQSFMSTYTTAETPSSGSIGLGSISGTVGEIRTYSMTTISQGNGGLSKFNQNGLEMKNLSFVKLIGVSFIAFISFILLI</sequence>
<dbReference type="EMBL" id="JABWAD010000055">
    <property type="protein sequence ID" value="KAF6067001.1"/>
    <property type="molecule type" value="Genomic_DNA"/>
</dbReference>
<reference evidence="4 5" key="1">
    <citation type="submission" date="2020-03" db="EMBL/GenBank/DDBJ databases">
        <title>FDA dAtabase for Regulatory Grade micrObial Sequences (FDA-ARGOS): Supporting development and validation of Infectious Disease Dx tests.</title>
        <authorList>
            <person name="Campos J."/>
            <person name="Goldberg B."/>
            <person name="Tallon L."/>
            <person name="Sadzewicz L."/>
            <person name="Vavikolanu K."/>
            <person name="Mehta A."/>
            <person name="Aluvathingal J."/>
            <person name="Nadendla S."/>
            <person name="Nandy P."/>
            <person name="Geyer C."/>
            <person name="Yan Y."/>
            <person name="Sichtig H."/>
        </authorList>
    </citation>
    <scope>NUCLEOTIDE SEQUENCE [LARGE SCALE GENOMIC DNA]</scope>
    <source>
        <strain evidence="4 5">FDAARGOS_656</strain>
    </source>
</reference>
<name>A0A8H6C4W3_CANAX</name>
<organism evidence="4 5">
    <name type="scientific">Candida albicans</name>
    <name type="common">Yeast</name>
    <dbReference type="NCBI Taxonomy" id="5476"/>
    <lineage>
        <taxon>Eukaryota</taxon>
        <taxon>Fungi</taxon>
        <taxon>Dikarya</taxon>
        <taxon>Ascomycota</taxon>
        <taxon>Saccharomycotina</taxon>
        <taxon>Pichiomycetes</taxon>
        <taxon>Debaryomycetaceae</taxon>
        <taxon>Candida/Lodderomyces clade</taxon>
        <taxon>Candida</taxon>
    </lineage>
</organism>
<keyword evidence="1" id="KW-0472">Membrane</keyword>
<keyword evidence="1" id="KW-1133">Transmembrane helix</keyword>
<evidence type="ECO:0000256" key="2">
    <source>
        <dbReference type="SAM" id="SignalP"/>
    </source>
</evidence>
<proteinExistence type="predicted"/>
<keyword evidence="2" id="KW-0732">Signal</keyword>
<evidence type="ECO:0000313" key="3">
    <source>
        <dbReference type="EMBL" id="KAF6067001.1"/>
    </source>
</evidence>
<dbReference type="AlphaFoldDB" id="A0A8H6C4W3"/>
<feature type="signal peptide" evidence="2">
    <location>
        <begin position="1"/>
        <end position="20"/>
    </location>
</feature>
<evidence type="ECO:0000256" key="1">
    <source>
        <dbReference type="SAM" id="Phobius"/>
    </source>
</evidence>
<protein>
    <submittedName>
        <fullName evidence="4">Protein KRE1</fullName>
    </submittedName>
</protein>
<comment type="caution">
    <text evidence="4">The sequence shown here is derived from an EMBL/GenBank/DDBJ whole genome shotgun (WGS) entry which is preliminary data.</text>
</comment>
<dbReference type="OMA" id="MGIQSSI"/>
<gene>
    <name evidence="4" type="primary">KRE1</name>
    <name evidence="4" type="ORF">FOB64_000015</name>
    <name evidence="3" type="ORF">FOB64_004443</name>
</gene>
<accession>A0A8H6C4W3</accession>
<dbReference type="EMBL" id="JABWAD010000001">
    <property type="protein sequence ID" value="KAF6072873.1"/>
    <property type="molecule type" value="Genomic_DNA"/>
</dbReference>
<feature type="chain" id="PRO_5044691238" evidence="2">
    <location>
        <begin position="21"/>
        <end position="130"/>
    </location>
</feature>
<dbReference type="InterPro" id="IPR031452">
    <property type="entry name" value="Kre1"/>
</dbReference>
<evidence type="ECO:0000313" key="4">
    <source>
        <dbReference type="EMBL" id="KAF6072873.1"/>
    </source>
</evidence>
<dbReference type="Pfam" id="PF17056">
    <property type="entry name" value="KRE1"/>
    <property type="match status" value="1"/>
</dbReference>